<reference evidence="1" key="1">
    <citation type="journal article" date="2015" name="PLoS ONE">
        <title>A Comparative Analysis of the Venom Gland Transcriptomes of the Fishing Spiders Dolomedes mizhoanus and Dolomedes sulfurous.</title>
        <authorList>
            <person name="Xu X."/>
            <person name="Wang H."/>
            <person name="Zhang F."/>
            <person name="Hu Z."/>
            <person name="Liang S."/>
            <person name="Liu Z."/>
        </authorList>
    </citation>
    <scope>NUCLEOTIDE SEQUENCE</scope>
</reference>
<name>A0A0P0CW33_9ARAC</name>
<protein>
    <submittedName>
        <fullName evidence="1">Putative secreted salivary gland peptide</fullName>
    </submittedName>
</protein>
<dbReference type="EMBL" id="KP777796">
    <property type="protein sequence ID" value="ALJ10938.1"/>
    <property type="molecule type" value="mRNA"/>
</dbReference>
<sequence>MCCGIQRMFKVTTNMVEAQCGKDVLDEGGMMIGMSFSALSDVFCRGYEPESPKCSGILPPSGTPSKGSESKLQLIQFLNTAISNLQ</sequence>
<dbReference type="AlphaFoldDB" id="A0A0P0CW33"/>
<accession>A0A0P0CW33</accession>
<reference evidence="1" key="2">
    <citation type="submission" date="2015-02" db="EMBL/GenBank/DDBJ databases">
        <authorList>
            <person name="Chooi Y.-H."/>
        </authorList>
    </citation>
    <scope>NUCLEOTIDE SEQUENCE</scope>
</reference>
<organism evidence="1">
    <name type="scientific">Dolomedes sulfureus</name>
    <dbReference type="NCBI Taxonomy" id="492288"/>
    <lineage>
        <taxon>Eukaryota</taxon>
        <taxon>Metazoa</taxon>
        <taxon>Ecdysozoa</taxon>
        <taxon>Arthropoda</taxon>
        <taxon>Chelicerata</taxon>
        <taxon>Arachnida</taxon>
        <taxon>Araneae</taxon>
        <taxon>Araneomorphae</taxon>
        <taxon>Entelegynae</taxon>
        <taxon>Lycosoidea</taxon>
        <taxon>Pisauridae</taxon>
        <taxon>Dolomedes</taxon>
    </lineage>
</organism>
<proteinExistence type="evidence at transcript level"/>
<evidence type="ECO:0000313" key="1">
    <source>
        <dbReference type="EMBL" id="ALJ10938.1"/>
    </source>
</evidence>